<dbReference type="AlphaFoldDB" id="A0A1L5PE52"/>
<geneLocation type="plasmid" evidence="2">
    <name>prsp8c3c</name>
</geneLocation>
<reference evidence="1 2" key="1">
    <citation type="submission" date="2016-09" db="EMBL/GenBank/DDBJ databases">
        <title>The complete genome sequences of Rhizobium gallicum, symbiovars gallicum and phaseoli, symbionts associated to common bean (Phaseolus vulgaris).</title>
        <authorList>
            <person name="Bustos P."/>
            <person name="Santamaria R.I."/>
            <person name="Perez-Carrascal O.M."/>
            <person name="Juarez S."/>
            <person name="Lozano L."/>
            <person name="Martinez-Flores I."/>
            <person name="Martinez-Romero E."/>
            <person name="Cevallos M."/>
            <person name="Romero D."/>
            <person name="Davila G."/>
            <person name="Gonzalez V."/>
        </authorList>
    </citation>
    <scope>NUCLEOTIDE SEQUENCE [LARGE SCALE GENOMIC DNA]</scope>
    <source>
        <strain evidence="1 2">8C-3</strain>
        <plasmid evidence="2">Plasmid prsp8c3c</plasmid>
    </source>
</reference>
<evidence type="ECO:0000313" key="2">
    <source>
        <dbReference type="Proteomes" id="UP000185109"/>
    </source>
</evidence>
<protein>
    <recommendedName>
        <fullName evidence="3">DUF378 domain-containing protein</fullName>
    </recommendedName>
</protein>
<dbReference type="EMBL" id="CP017244">
    <property type="protein sequence ID" value="APO78469.1"/>
    <property type="molecule type" value="Genomic_DNA"/>
</dbReference>
<keyword evidence="1" id="KW-0614">Plasmid</keyword>
<dbReference type="Pfam" id="PF04070">
    <property type="entry name" value="DUF378"/>
    <property type="match status" value="1"/>
</dbReference>
<evidence type="ECO:0008006" key="3">
    <source>
        <dbReference type="Google" id="ProtNLM"/>
    </source>
</evidence>
<dbReference type="RefSeq" id="WP_074064335.1">
    <property type="nucleotide sequence ID" value="NZ_CP017244.1"/>
</dbReference>
<dbReference type="Proteomes" id="UP000185109">
    <property type="component" value="Plasmid pRsp8C3c"/>
</dbReference>
<accession>A0A1L5PE52</accession>
<dbReference type="PANTHER" id="PTHR37304">
    <property type="entry name" value="MEMBRANE PROTEIN-RELATED"/>
    <property type="match status" value="1"/>
</dbReference>
<organism evidence="1 2">
    <name type="scientific">Rhizobium etli 8C-3</name>
    <dbReference type="NCBI Taxonomy" id="538025"/>
    <lineage>
        <taxon>Bacteria</taxon>
        <taxon>Pseudomonadati</taxon>
        <taxon>Pseudomonadota</taxon>
        <taxon>Alphaproteobacteria</taxon>
        <taxon>Hyphomicrobiales</taxon>
        <taxon>Rhizobiaceae</taxon>
        <taxon>Rhizobium/Agrobacterium group</taxon>
        <taxon>Rhizobium</taxon>
    </lineage>
</organism>
<gene>
    <name evidence="1" type="ORF">AM571_PC00731</name>
</gene>
<evidence type="ECO:0000313" key="1">
    <source>
        <dbReference type="EMBL" id="APO78469.1"/>
    </source>
</evidence>
<sequence length="74" mass="7674">MKFLNILTLALVIVGGLNWGLVGLFGFDLVAAILGAGSALARTVYTLVGLSAAWQFRPLVFAVGAGEIAAQRGR</sequence>
<dbReference type="InterPro" id="IPR007211">
    <property type="entry name" value="DUF378"/>
</dbReference>
<dbReference type="PANTHER" id="PTHR37304:SF1">
    <property type="entry name" value="MEMBRANE PROTEIN"/>
    <property type="match status" value="1"/>
</dbReference>
<name>A0A1L5PE52_RHIET</name>
<proteinExistence type="predicted"/>